<name>A0A2M4DN23_ANODA</name>
<accession>A0A2M4DN23</accession>
<dbReference type="EMBL" id="GGFL01014798">
    <property type="protein sequence ID" value="MBW78976.1"/>
    <property type="molecule type" value="Transcribed_RNA"/>
</dbReference>
<evidence type="ECO:0000256" key="1">
    <source>
        <dbReference type="SAM" id="Phobius"/>
    </source>
</evidence>
<keyword evidence="1" id="KW-0472">Membrane</keyword>
<protein>
    <submittedName>
        <fullName evidence="2">Putative secreted protein</fullName>
    </submittedName>
</protein>
<evidence type="ECO:0000313" key="2">
    <source>
        <dbReference type="EMBL" id="MBW78976.1"/>
    </source>
</evidence>
<proteinExistence type="predicted"/>
<dbReference type="AlphaFoldDB" id="A0A2M4DN23"/>
<organism evidence="2">
    <name type="scientific">Anopheles darlingi</name>
    <name type="common">Mosquito</name>
    <dbReference type="NCBI Taxonomy" id="43151"/>
    <lineage>
        <taxon>Eukaryota</taxon>
        <taxon>Metazoa</taxon>
        <taxon>Ecdysozoa</taxon>
        <taxon>Arthropoda</taxon>
        <taxon>Hexapoda</taxon>
        <taxon>Insecta</taxon>
        <taxon>Pterygota</taxon>
        <taxon>Neoptera</taxon>
        <taxon>Endopterygota</taxon>
        <taxon>Diptera</taxon>
        <taxon>Nematocera</taxon>
        <taxon>Culicoidea</taxon>
        <taxon>Culicidae</taxon>
        <taxon>Anophelinae</taxon>
        <taxon>Anopheles</taxon>
    </lineage>
</organism>
<feature type="transmembrane region" description="Helical" evidence="1">
    <location>
        <begin position="6"/>
        <end position="27"/>
    </location>
</feature>
<reference evidence="2" key="1">
    <citation type="submission" date="2018-01" db="EMBL/GenBank/DDBJ databases">
        <title>An insight into the sialome of Amazonian anophelines.</title>
        <authorList>
            <person name="Ribeiro J.M."/>
            <person name="Scarpassa V."/>
            <person name="Calvo E."/>
        </authorList>
    </citation>
    <scope>NUCLEOTIDE SEQUENCE</scope>
</reference>
<keyword evidence="1" id="KW-1133">Transmembrane helix</keyword>
<sequence>MCINLIFPLPGLIVLFVFASLTVKFTIAREYFCGDKQHGRKHCIARKLTYEGFPGIVRYVAIGARLQQVMPPGTTRIYIESPCTSRDSLEGSVDIFVIVAWCITHLLSLEHSIGLILTTRPLWHVRYLFFHMQPPISCVANIERPCHGWAIFMSKCRCRRRCGSNHHKNKFLTSGPA</sequence>
<keyword evidence="1" id="KW-0812">Transmembrane</keyword>